<comment type="caution">
    <text evidence="15">The sequence shown here is derived from an EMBL/GenBank/DDBJ whole genome shotgun (WGS) entry which is preliminary data.</text>
</comment>
<organism evidence="15 16">
    <name type="scientific">Henriciella barbarensis</name>
    <dbReference type="NCBI Taxonomy" id="86342"/>
    <lineage>
        <taxon>Bacteria</taxon>
        <taxon>Pseudomonadati</taxon>
        <taxon>Pseudomonadota</taxon>
        <taxon>Alphaproteobacteria</taxon>
        <taxon>Hyphomonadales</taxon>
        <taxon>Hyphomonadaceae</taxon>
        <taxon>Henriciella</taxon>
    </lineage>
</organism>
<feature type="compositionally biased region" description="Basic and acidic residues" evidence="11">
    <location>
        <begin position="377"/>
        <end position="391"/>
    </location>
</feature>
<dbReference type="Proteomes" id="UP000265431">
    <property type="component" value="Unassembled WGS sequence"/>
</dbReference>
<proteinExistence type="inferred from homology"/>
<dbReference type="SMART" id="SM00490">
    <property type="entry name" value="HELICc"/>
    <property type="match status" value="1"/>
</dbReference>
<dbReference type="GO" id="GO:0005524">
    <property type="term" value="F:ATP binding"/>
    <property type="evidence" value="ECO:0007669"/>
    <property type="project" value="UniProtKB-KW"/>
</dbReference>
<dbReference type="Pfam" id="PF00270">
    <property type="entry name" value="DEAD"/>
    <property type="match status" value="1"/>
</dbReference>
<dbReference type="InterPro" id="IPR011545">
    <property type="entry name" value="DEAD/DEAH_box_helicase_dom"/>
</dbReference>
<feature type="domain" description="DEAD-box RNA helicase Q" evidence="14">
    <location>
        <begin position="2"/>
        <end position="30"/>
    </location>
</feature>
<dbReference type="InterPro" id="IPR050079">
    <property type="entry name" value="DEAD_box_RNA_helicase"/>
</dbReference>
<evidence type="ECO:0000256" key="4">
    <source>
        <dbReference type="ARBA" id="ARBA00022801"/>
    </source>
</evidence>
<dbReference type="CDD" id="cd18787">
    <property type="entry name" value="SF2_C_DEAD"/>
    <property type="match status" value="1"/>
</dbReference>
<dbReference type="RefSeq" id="WP_119378799.1">
    <property type="nucleotide sequence ID" value="NZ_QWGB01000005.1"/>
</dbReference>
<feature type="region of interest" description="Disordered" evidence="11">
    <location>
        <begin position="373"/>
        <end position="429"/>
    </location>
</feature>
<keyword evidence="2" id="KW-0963">Cytoplasm</keyword>
<evidence type="ECO:0000256" key="10">
    <source>
        <dbReference type="PROSITE-ProRule" id="PRU00552"/>
    </source>
</evidence>
<gene>
    <name evidence="15" type="ORF">D1224_04925</name>
</gene>
<dbReference type="Gene3D" id="3.40.50.300">
    <property type="entry name" value="P-loop containing nucleotide triphosphate hydrolases"/>
    <property type="match status" value="2"/>
</dbReference>
<dbReference type="GO" id="GO:0009266">
    <property type="term" value="P:response to temperature stimulus"/>
    <property type="evidence" value="ECO:0007669"/>
    <property type="project" value="UniProtKB-ARBA"/>
</dbReference>
<evidence type="ECO:0000256" key="8">
    <source>
        <dbReference type="ARBA" id="ARBA00047984"/>
    </source>
</evidence>
<dbReference type="InterPro" id="IPR014001">
    <property type="entry name" value="Helicase_ATP-bd"/>
</dbReference>
<dbReference type="PROSITE" id="PS51192">
    <property type="entry name" value="HELICASE_ATP_BIND_1"/>
    <property type="match status" value="1"/>
</dbReference>
<dbReference type="InterPro" id="IPR001650">
    <property type="entry name" value="Helicase_C-like"/>
</dbReference>
<feature type="compositionally biased region" description="Low complexity" evidence="11">
    <location>
        <begin position="409"/>
        <end position="429"/>
    </location>
</feature>
<dbReference type="EC" id="3.6.4.13" evidence="1"/>
<accession>A0A399QXF1</accession>
<dbReference type="GO" id="GO:0016787">
    <property type="term" value="F:hydrolase activity"/>
    <property type="evidence" value="ECO:0007669"/>
    <property type="project" value="UniProtKB-KW"/>
</dbReference>
<dbReference type="CDD" id="cd00268">
    <property type="entry name" value="DEADc"/>
    <property type="match status" value="1"/>
</dbReference>
<evidence type="ECO:0000256" key="3">
    <source>
        <dbReference type="ARBA" id="ARBA00022741"/>
    </source>
</evidence>
<evidence type="ECO:0000256" key="1">
    <source>
        <dbReference type="ARBA" id="ARBA00012552"/>
    </source>
</evidence>
<dbReference type="OrthoDB" id="9805696at2"/>
<dbReference type="GO" id="GO:0042255">
    <property type="term" value="P:ribosome assembly"/>
    <property type="evidence" value="ECO:0007669"/>
    <property type="project" value="UniProtKB-ARBA"/>
</dbReference>
<name>A0A399QXF1_9PROT</name>
<keyword evidence="3" id="KW-0547">Nucleotide-binding</keyword>
<dbReference type="PANTHER" id="PTHR47959:SF13">
    <property type="entry name" value="ATP-DEPENDENT RNA HELICASE RHLE"/>
    <property type="match status" value="1"/>
</dbReference>
<evidence type="ECO:0000313" key="16">
    <source>
        <dbReference type="Proteomes" id="UP000265431"/>
    </source>
</evidence>
<dbReference type="FunFam" id="3.40.50.300:FF:000108">
    <property type="entry name" value="ATP-dependent RNA helicase RhlE"/>
    <property type="match status" value="1"/>
</dbReference>
<dbReference type="GO" id="GO:0003724">
    <property type="term" value="F:RNA helicase activity"/>
    <property type="evidence" value="ECO:0007669"/>
    <property type="project" value="UniProtKB-EC"/>
</dbReference>
<dbReference type="EMBL" id="QWGB01000005">
    <property type="protein sequence ID" value="RIJ23610.1"/>
    <property type="molecule type" value="Genomic_DNA"/>
</dbReference>
<evidence type="ECO:0000256" key="7">
    <source>
        <dbReference type="ARBA" id="ARBA00038437"/>
    </source>
</evidence>
<dbReference type="PROSITE" id="PS51194">
    <property type="entry name" value="HELICASE_CTER"/>
    <property type="match status" value="1"/>
</dbReference>
<comment type="catalytic activity">
    <reaction evidence="8">
        <text>ATP + H2O = ADP + phosphate + H(+)</text>
        <dbReference type="Rhea" id="RHEA:13065"/>
        <dbReference type="ChEBI" id="CHEBI:15377"/>
        <dbReference type="ChEBI" id="CHEBI:15378"/>
        <dbReference type="ChEBI" id="CHEBI:30616"/>
        <dbReference type="ChEBI" id="CHEBI:43474"/>
        <dbReference type="ChEBI" id="CHEBI:456216"/>
        <dbReference type="EC" id="3.6.4.13"/>
    </reaction>
</comment>
<feature type="domain" description="Helicase C-terminal" evidence="13">
    <location>
        <begin position="232"/>
        <end position="381"/>
    </location>
</feature>
<evidence type="ECO:0000256" key="9">
    <source>
        <dbReference type="ARBA" id="ARBA00074363"/>
    </source>
</evidence>
<feature type="domain" description="Helicase ATP-binding" evidence="12">
    <location>
        <begin position="33"/>
        <end position="208"/>
    </location>
</feature>
<keyword evidence="5 15" id="KW-0347">Helicase</keyword>
<dbReference type="GO" id="GO:0005829">
    <property type="term" value="C:cytosol"/>
    <property type="evidence" value="ECO:0007669"/>
    <property type="project" value="TreeGrafter"/>
</dbReference>
<evidence type="ECO:0000259" key="12">
    <source>
        <dbReference type="PROSITE" id="PS51192"/>
    </source>
</evidence>
<comment type="similarity">
    <text evidence="7">Belongs to the DEAD box helicase family.</text>
</comment>
<dbReference type="SMART" id="SM00487">
    <property type="entry name" value="DEXDc"/>
    <property type="match status" value="1"/>
</dbReference>
<evidence type="ECO:0000256" key="11">
    <source>
        <dbReference type="SAM" id="MobiDB-lite"/>
    </source>
</evidence>
<dbReference type="InterPro" id="IPR044742">
    <property type="entry name" value="DEAD/DEAH_RhlB"/>
</dbReference>
<dbReference type="AlphaFoldDB" id="A0A399QXF1"/>
<dbReference type="Pfam" id="PF00271">
    <property type="entry name" value="Helicase_C"/>
    <property type="match status" value="1"/>
</dbReference>
<evidence type="ECO:0000256" key="6">
    <source>
        <dbReference type="ARBA" id="ARBA00022840"/>
    </source>
</evidence>
<evidence type="ECO:0000256" key="2">
    <source>
        <dbReference type="ARBA" id="ARBA00022490"/>
    </source>
</evidence>
<keyword evidence="4" id="KW-0378">Hydrolase</keyword>
<feature type="short sequence motif" description="Q motif" evidence="10">
    <location>
        <begin position="2"/>
        <end position="30"/>
    </location>
</feature>
<evidence type="ECO:0000313" key="15">
    <source>
        <dbReference type="EMBL" id="RIJ23610.1"/>
    </source>
</evidence>
<sequence>MTNFTDLGLAEPLLRALTAEGYDQPTPIQAQVVPAMIEGRDVLGTAQTGTGKTAAFTLPILHRLLGMGTRPAPKTCRALILAPTRELAAQIADSVRIYGKHGHLSSTVVVGGLKISKQIRALERGVDILVATPGRLLDLKSQNAVRFDDLQTVILDEADHMMDMGFLPQIKKILQQLPKERQTALLSATMPKDIRALADQFLKDPVNVAVSQVSKPVDRIDQTVRFVPHTQKRDILVDILRGKKVESAIVFTRTKRGADRVARHLEQAGLASAAIHGNKSQNQRTKALDAFKSRKLLVLVATDIAARGIDIDQVSHVVNYELPNVPESYVHRIGRTARAGESGTAITLCDGEERKLLRDIEKLIGSKLPVDGAVPEFTEKSSGGERAKFDPSRGGNRSNRKPRSRNQNRNRGNGGNASQSRQKQSSASS</sequence>
<evidence type="ECO:0000256" key="5">
    <source>
        <dbReference type="ARBA" id="ARBA00022806"/>
    </source>
</evidence>
<evidence type="ECO:0000259" key="13">
    <source>
        <dbReference type="PROSITE" id="PS51194"/>
    </source>
</evidence>
<keyword evidence="6" id="KW-0067">ATP-binding</keyword>
<feature type="compositionally biased region" description="Basic residues" evidence="11">
    <location>
        <begin position="398"/>
        <end position="408"/>
    </location>
</feature>
<dbReference type="SUPFAM" id="SSF52540">
    <property type="entry name" value="P-loop containing nucleoside triphosphate hydrolases"/>
    <property type="match status" value="1"/>
</dbReference>
<dbReference type="InterPro" id="IPR027417">
    <property type="entry name" value="P-loop_NTPase"/>
</dbReference>
<evidence type="ECO:0000259" key="14">
    <source>
        <dbReference type="PROSITE" id="PS51195"/>
    </source>
</evidence>
<reference evidence="15 16" key="1">
    <citation type="submission" date="2018-08" db="EMBL/GenBank/DDBJ databases">
        <title>Henriciella mobilis sp. nov., isolated from seawater.</title>
        <authorList>
            <person name="Cheng H."/>
            <person name="Wu Y.-H."/>
            <person name="Xu X.-W."/>
            <person name="Guo L.-L."/>
        </authorList>
    </citation>
    <scope>NUCLEOTIDE SEQUENCE [LARGE SCALE GENOMIC DNA]</scope>
    <source>
        <strain evidence="15 16">CCUG66934</strain>
    </source>
</reference>
<dbReference type="GO" id="GO:0003676">
    <property type="term" value="F:nucleic acid binding"/>
    <property type="evidence" value="ECO:0007669"/>
    <property type="project" value="InterPro"/>
</dbReference>
<dbReference type="PANTHER" id="PTHR47959">
    <property type="entry name" value="ATP-DEPENDENT RNA HELICASE RHLE-RELATED"/>
    <property type="match status" value="1"/>
</dbReference>
<dbReference type="PROSITE" id="PS51195">
    <property type="entry name" value="Q_MOTIF"/>
    <property type="match status" value="1"/>
</dbReference>
<keyword evidence="16" id="KW-1185">Reference proteome</keyword>
<protein>
    <recommendedName>
        <fullName evidence="9">DEAD-box ATP-dependent RNA helicase RhpA</fullName>
        <ecNumber evidence="1">3.6.4.13</ecNumber>
    </recommendedName>
</protein>
<dbReference type="InterPro" id="IPR014014">
    <property type="entry name" value="RNA_helicase_DEAD_Q_motif"/>
</dbReference>